<dbReference type="Pfam" id="PF07841">
    <property type="entry name" value="DM4_12"/>
    <property type="match status" value="1"/>
</dbReference>
<proteinExistence type="predicted"/>
<feature type="compositionally biased region" description="Basic and acidic residues" evidence="1">
    <location>
        <begin position="227"/>
        <end position="253"/>
    </location>
</feature>
<dbReference type="InterPro" id="IPR006631">
    <property type="entry name" value="DM4_12"/>
</dbReference>
<evidence type="ECO:0000313" key="3">
    <source>
        <dbReference type="EMBL" id="CAL4120724.1"/>
    </source>
</evidence>
<feature type="signal peptide" evidence="2">
    <location>
        <begin position="1"/>
        <end position="20"/>
    </location>
</feature>
<reference evidence="3 4" key="1">
    <citation type="submission" date="2024-05" db="EMBL/GenBank/DDBJ databases">
        <authorList>
            <person name="Wallberg A."/>
        </authorList>
    </citation>
    <scope>NUCLEOTIDE SEQUENCE [LARGE SCALE GENOMIC DNA]</scope>
</reference>
<protein>
    <submittedName>
        <fullName evidence="3">Uncharacterized protein</fullName>
    </submittedName>
</protein>
<sequence>MFCPTIILSIMILILGIARATVDSKMTIESNTRSKRFIYYNSENRLTLPPGTLLVMTPTLQLPVYRNLPVGYGSHMTVSIPFSVNFDDLGMTSVENPWGLWPDFGKIREKREAWGPLPGVNWAGGDREVMFQVVEDYLGLAGIPGKACLLRAICEMFETPLPNHGFFGDVIELFFSVSKSPHAEKRMADYLEAETLGKNHKSCSKYYSGCEHSLFANNGQSKWKKQAGHEDPKHTKKESLETSKEKENPSLRTDEDESMDEYINKTN</sequence>
<evidence type="ECO:0000256" key="2">
    <source>
        <dbReference type="SAM" id="SignalP"/>
    </source>
</evidence>
<accession>A0AAV2RAL7</accession>
<comment type="caution">
    <text evidence="3">The sequence shown here is derived from an EMBL/GenBank/DDBJ whole genome shotgun (WGS) entry which is preliminary data.</text>
</comment>
<dbReference type="AlphaFoldDB" id="A0AAV2RAL7"/>
<feature type="chain" id="PRO_5043584622" evidence="2">
    <location>
        <begin position="21"/>
        <end position="267"/>
    </location>
</feature>
<dbReference type="EMBL" id="CAXKWB010018329">
    <property type="protein sequence ID" value="CAL4120724.1"/>
    <property type="molecule type" value="Genomic_DNA"/>
</dbReference>
<name>A0AAV2RAL7_MEGNR</name>
<evidence type="ECO:0000256" key="1">
    <source>
        <dbReference type="SAM" id="MobiDB-lite"/>
    </source>
</evidence>
<dbReference type="PANTHER" id="PTHR21398">
    <property type="entry name" value="AGAP007094-PA"/>
    <property type="match status" value="1"/>
</dbReference>
<dbReference type="PANTHER" id="PTHR21398:SF6">
    <property type="entry name" value="AGAP007094-PA"/>
    <property type="match status" value="1"/>
</dbReference>
<dbReference type="Proteomes" id="UP001497623">
    <property type="component" value="Unassembled WGS sequence"/>
</dbReference>
<dbReference type="SMART" id="SM00718">
    <property type="entry name" value="DM4_12"/>
    <property type="match status" value="1"/>
</dbReference>
<keyword evidence="4" id="KW-1185">Reference proteome</keyword>
<feature type="region of interest" description="Disordered" evidence="1">
    <location>
        <begin position="221"/>
        <end position="267"/>
    </location>
</feature>
<evidence type="ECO:0000313" key="4">
    <source>
        <dbReference type="Proteomes" id="UP001497623"/>
    </source>
</evidence>
<keyword evidence="2" id="KW-0732">Signal</keyword>
<gene>
    <name evidence="3" type="ORF">MNOR_LOCUS22103</name>
</gene>
<organism evidence="3 4">
    <name type="scientific">Meganyctiphanes norvegica</name>
    <name type="common">Northern krill</name>
    <name type="synonym">Thysanopoda norvegica</name>
    <dbReference type="NCBI Taxonomy" id="48144"/>
    <lineage>
        <taxon>Eukaryota</taxon>
        <taxon>Metazoa</taxon>
        <taxon>Ecdysozoa</taxon>
        <taxon>Arthropoda</taxon>
        <taxon>Crustacea</taxon>
        <taxon>Multicrustacea</taxon>
        <taxon>Malacostraca</taxon>
        <taxon>Eumalacostraca</taxon>
        <taxon>Eucarida</taxon>
        <taxon>Euphausiacea</taxon>
        <taxon>Euphausiidae</taxon>
        <taxon>Meganyctiphanes</taxon>
    </lineage>
</organism>